<keyword evidence="1" id="KW-1133">Transmembrane helix</keyword>
<dbReference type="InterPro" id="IPR012422">
    <property type="entry name" value="Cyt_c_oxidase_su4_bac-aa3"/>
</dbReference>
<dbReference type="RefSeq" id="WP_126718617.1">
    <property type="nucleotide sequence ID" value="NZ_RWJF01000001.1"/>
</dbReference>
<evidence type="ECO:0000256" key="1">
    <source>
        <dbReference type="SAM" id="Phobius"/>
    </source>
</evidence>
<feature type="transmembrane region" description="Helical" evidence="1">
    <location>
        <begin position="30"/>
        <end position="50"/>
    </location>
</feature>
<dbReference type="EMBL" id="RWJF01000001">
    <property type="protein sequence ID" value="RST30783.1"/>
    <property type="molecule type" value="Genomic_DNA"/>
</dbReference>
<name>A0A3R9WSK8_9SPHN</name>
<evidence type="ECO:0000259" key="2">
    <source>
        <dbReference type="Pfam" id="PF07835"/>
    </source>
</evidence>
<proteinExistence type="predicted"/>
<dbReference type="Proteomes" id="UP000274661">
    <property type="component" value="Unassembled WGS sequence"/>
</dbReference>
<keyword evidence="1" id="KW-0812">Transmembrane</keyword>
<dbReference type="InterPro" id="IPR036596">
    <property type="entry name" value="Cyt-C_aa3_sf"/>
</dbReference>
<dbReference type="OrthoDB" id="9812071at2"/>
<reference evidence="3 4" key="1">
    <citation type="submission" date="2018-12" db="EMBL/GenBank/DDBJ databases">
        <title>Sphingomonas sp. HMF7854 Genome sequencing and assembly.</title>
        <authorList>
            <person name="Cha I."/>
            <person name="Kang H."/>
            <person name="Kim H."/>
            <person name="Kang J."/>
            <person name="Joh K."/>
        </authorList>
    </citation>
    <scope>NUCLEOTIDE SEQUENCE [LARGE SCALE GENOMIC DNA]</scope>
    <source>
        <strain evidence="3 4">HMF7854</strain>
    </source>
</reference>
<keyword evidence="1" id="KW-0472">Membrane</keyword>
<evidence type="ECO:0000313" key="3">
    <source>
        <dbReference type="EMBL" id="RST30783.1"/>
    </source>
</evidence>
<comment type="caution">
    <text evidence="3">The sequence shown here is derived from an EMBL/GenBank/DDBJ whole genome shotgun (WGS) entry which is preliminary data.</text>
</comment>
<dbReference type="SUPFAM" id="SSF81469">
    <property type="entry name" value="Bacterial aa3 type cytochrome c oxidase subunit IV"/>
    <property type="match status" value="1"/>
</dbReference>
<protein>
    <submittedName>
        <fullName evidence="3">Aa3-type cytochrome c oxidase subunit IV</fullName>
    </submittedName>
</protein>
<gene>
    <name evidence="3" type="ORF">HMF7854_07985</name>
</gene>
<dbReference type="AlphaFoldDB" id="A0A3R9WSK8"/>
<dbReference type="Gene3D" id="1.20.5.160">
    <property type="entry name" value="Bacterial aa3 type cytochrome c oxidase subunit IV"/>
    <property type="match status" value="1"/>
</dbReference>
<keyword evidence="4" id="KW-1185">Reference proteome</keyword>
<accession>A0A3R9WSK8</accession>
<sequence>MAADTHSSTTEPASSDMKAHVRNYEGFTKVVKYGAIIVFVIAMAVVFIIAN</sequence>
<feature type="domain" description="Cytochrome c oxidase subunit IV bacterial aa3 type" evidence="2">
    <location>
        <begin position="13"/>
        <end position="47"/>
    </location>
</feature>
<evidence type="ECO:0000313" key="4">
    <source>
        <dbReference type="Proteomes" id="UP000274661"/>
    </source>
</evidence>
<organism evidence="3 4">
    <name type="scientific">Sphingomonas ginkgonis</name>
    <dbReference type="NCBI Taxonomy" id="2315330"/>
    <lineage>
        <taxon>Bacteria</taxon>
        <taxon>Pseudomonadati</taxon>
        <taxon>Pseudomonadota</taxon>
        <taxon>Alphaproteobacteria</taxon>
        <taxon>Sphingomonadales</taxon>
        <taxon>Sphingomonadaceae</taxon>
        <taxon>Sphingomonas</taxon>
    </lineage>
</organism>
<dbReference type="Pfam" id="PF07835">
    <property type="entry name" value="COX4_pro_2"/>
    <property type="match status" value="1"/>
</dbReference>